<keyword evidence="8 14" id="KW-0472">Membrane</keyword>
<accession>A0AAF1BIJ1</accession>
<dbReference type="PANTHER" id="PTHR22914:SF11">
    <property type="entry name" value="CHITIN SYNTHASE B"/>
    <property type="match status" value="1"/>
</dbReference>
<keyword evidence="4" id="KW-0328">Glycosyltransferase</keyword>
<feature type="compositionally biased region" description="Low complexity" evidence="13">
    <location>
        <begin position="109"/>
        <end position="121"/>
    </location>
</feature>
<dbReference type="GO" id="GO:0005886">
    <property type="term" value="C:plasma membrane"/>
    <property type="evidence" value="ECO:0007669"/>
    <property type="project" value="UniProtKB-SubCell"/>
</dbReference>
<evidence type="ECO:0000313" key="17">
    <source>
        <dbReference type="Proteomes" id="UP000827549"/>
    </source>
</evidence>
<evidence type="ECO:0000256" key="1">
    <source>
        <dbReference type="ARBA" id="ARBA00004651"/>
    </source>
</evidence>
<evidence type="ECO:0000256" key="2">
    <source>
        <dbReference type="ARBA" id="ARBA00012543"/>
    </source>
</evidence>
<dbReference type="GO" id="GO:0030428">
    <property type="term" value="C:cell septum"/>
    <property type="evidence" value="ECO:0007669"/>
    <property type="project" value="TreeGrafter"/>
</dbReference>
<evidence type="ECO:0000256" key="4">
    <source>
        <dbReference type="ARBA" id="ARBA00022676"/>
    </source>
</evidence>
<reference evidence="16" key="1">
    <citation type="submission" date="2023-10" db="EMBL/GenBank/DDBJ databases">
        <authorList>
            <person name="Noh H."/>
        </authorList>
    </citation>
    <scope>NUCLEOTIDE SEQUENCE</scope>
    <source>
        <strain evidence="16">DUCC4014</strain>
    </source>
</reference>
<evidence type="ECO:0000256" key="6">
    <source>
        <dbReference type="ARBA" id="ARBA00022692"/>
    </source>
</evidence>
<dbReference type="AlphaFoldDB" id="A0AAF1BIJ1"/>
<evidence type="ECO:0000256" key="12">
    <source>
        <dbReference type="ARBA" id="ARBA00048014"/>
    </source>
</evidence>
<protein>
    <recommendedName>
        <fullName evidence="2">chitin synthase</fullName>
        <ecNumber evidence="2">2.4.1.16</ecNumber>
    </recommendedName>
</protein>
<feature type="compositionally biased region" description="Basic and acidic residues" evidence="13">
    <location>
        <begin position="65"/>
        <end position="74"/>
    </location>
</feature>
<dbReference type="InterPro" id="IPR013616">
    <property type="entry name" value="Chitin_synth_N"/>
</dbReference>
<evidence type="ECO:0000256" key="13">
    <source>
        <dbReference type="SAM" id="MobiDB-lite"/>
    </source>
</evidence>
<evidence type="ECO:0000256" key="14">
    <source>
        <dbReference type="SAM" id="Phobius"/>
    </source>
</evidence>
<feature type="compositionally biased region" description="Pro residues" evidence="13">
    <location>
        <begin position="137"/>
        <end position="146"/>
    </location>
</feature>
<feature type="transmembrane region" description="Helical" evidence="14">
    <location>
        <begin position="664"/>
        <end position="688"/>
    </location>
</feature>
<dbReference type="GO" id="GO:0006031">
    <property type="term" value="P:chitin biosynthetic process"/>
    <property type="evidence" value="ECO:0007669"/>
    <property type="project" value="TreeGrafter"/>
</dbReference>
<feature type="transmembrane region" description="Helical" evidence="14">
    <location>
        <begin position="802"/>
        <end position="822"/>
    </location>
</feature>
<keyword evidence="3" id="KW-1003">Cell membrane</keyword>
<dbReference type="GO" id="GO:0004100">
    <property type="term" value="F:chitin synthase activity"/>
    <property type="evidence" value="ECO:0007669"/>
    <property type="project" value="UniProtKB-EC"/>
</dbReference>
<feature type="transmembrane region" description="Helical" evidence="14">
    <location>
        <begin position="749"/>
        <end position="771"/>
    </location>
</feature>
<evidence type="ECO:0000256" key="10">
    <source>
        <dbReference type="ARBA" id="ARBA00024009"/>
    </source>
</evidence>
<dbReference type="Pfam" id="PF08407">
    <property type="entry name" value="Chitin_synth_1N"/>
    <property type="match status" value="1"/>
</dbReference>
<dbReference type="Pfam" id="PF01644">
    <property type="entry name" value="Chitin_synth_1"/>
    <property type="match status" value="1"/>
</dbReference>
<name>A0AAF1BIJ1_9TREE</name>
<dbReference type="SUPFAM" id="SSF53448">
    <property type="entry name" value="Nucleotide-diphospho-sugar transferases"/>
    <property type="match status" value="1"/>
</dbReference>
<evidence type="ECO:0000256" key="7">
    <source>
        <dbReference type="ARBA" id="ARBA00022989"/>
    </source>
</evidence>
<comment type="similarity">
    <text evidence="11">Belongs to the chitin synthase family. Class III subfamily.</text>
</comment>
<feature type="transmembrane region" description="Helical" evidence="14">
    <location>
        <begin position="928"/>
        <end position="946"/>
    </location>
</feature>
<dbReference type="CDD" id="cd04190">
    <property type="entry name" value="Chitin_synth_C"/>
    <property type="match status" value="1"/>
</dbReference>
<dbReference type="InterPro" id="IPR029044">
    <property type="entry name" value="Nucleotide-diphossugar_trans"/>
</dbReference>
<gene>
    <name evidence="16" type="primary">CHS1_1</name>
    <name evidence="16" type="ORF">LOC62_01G000808</name>
</gene>
<evidence type="ECO:0000256" key="3">
    <source>
        <dbReference type="ARBA" id="ARBA00022475"/>
    </source>
</evidence>
<evidence type="ECO:0000259" key="15">
    <source>
        <dbReference type="Pfam" id="PF08407"/>
    </source>
</evidence>
<feature type="region of interest" description="Disordered" evidence="13">
    <location>
        <begin position="1"/>
        <end position="163"/>
    </location>
</feature>
<dbReference type="InterPro" id="IPR004835">
    <property type="entry name" value="Chitin_synth"/>
</dbReference>
<evidence type="ECO:0000256" key="9">
    <source>
        <dbReference type="ARBA" id="ARBA00023316"/>
    </source>
</evidence>
<feature type="transmembrane region" description="Helical" evidence="14">
    <location>
        <begin position="997"/>
        <end position="1021"/>
    </location>
</feature>
<dbReference type="RefSeq" id="XP_062623251.1">
    <property type="nucleotide sequence ID" value="XM_062767267.1"/>
</dbReference>
<comment type="function">
    <text evidence="10">Polymerizes chitin, a structural polymer of the cell wall and septum, by transferring the sugar moiety of UDP-GlcNAc to the non-reducing end of the growing chitin polymer.</text>
</comment>
<evidence type="ECO:0000256" key="8">
    <source>
        <dbReference type="ARBA" id="ARBA00023136"/>
    </source>
</evidence>
<evidence type="ECO:0000256" key="5">
    <source>
        <dbReference type="ARBA" id="ARBA00022679"/>
    </source>
</evidence>
<feature type="transmembrane region" description="Helical" evidence="14">
    <location>
        <begin position="718"/>
        <end position="737"/>
    </location>
</feature>
<dbReference type="PANTHER" id="PTHR22914">
    <property type="entry name" value="CHITIN SYNTHASE"/>
    <property type="match status" value="1"/>
</dbReference>
<evidence type="ECO:0000256" key="11">
    <source>
        <dbReference type="ARBA" id="ARBA00038055"/>
    </source>
</evidence>
<keyword evidence="6 14" id="KW-0812">Transmembrane</keyword>
<evidence type="ECO:0000313" key="16">
    <source>
        <dbReference type="EMBL" id="WOO77219.1"/>
    </source>
</evidence>
<proteinExistence type="inferred from homology"/>
<dbReference type="GeneID" id="87804066"/>
<organism evidence="16 17">
    <name type="scientific">Vanrija pseudolonga</name>
    <dbReference type="NCBI Taxonomy" id="143232"/>
    <lineage>
        <taxon>Eukaryota</taxon>
        <taxon>Fungi</taxon>
        <taxon>Dikarya</taxon>
        <taxon>Basidiomycota</taxon>
        <taxon>Agaricomycotina</taxon>
        <taxon>Tremellomycetes</taxon>
        <taxon>Trichosporonales</taxon>
        <taxon>Trichosporonaceae</taxon>
        <taxon>Vanrija</taxon>
    </lineage>
</organism>
<dbReference type="EC" id="2.4.1.16" evidence="2"/>
<feature type="transmembrane region" description="Helical" evidence="14">
    <location>
        <begin position="625"/>
        <end position="644"/>
    </location>
</feature>
<keyword evidence="7 14" id="KW-1133">Transmembrane helix</keyword>
<dbReference type="EMBL" id="CP086714">
    <property type="protein sequence ID" value="WOO77219.1"/>
    <property type="molecule type" value="Genomic_DNA"/>
</dbReference>
<keyword evidence="9" id="KW-0961">Cell wall biogenesis/degradation</keyword>
<comment type="catalytic activity">
    <reaction evidence="12">
        <text>[(1-&gt;4)-N-acetyl-beta-D-glucosaminyl](n) + UDP-N-acetyl-alpha-D-glucosamine = [(1-&gt;4)-N-acetyl-beta-D-glucosaminyl](n+1) + UDP + H(+)</text>
        <dbReference type="Rhea" id="RHEA:16637"/>
        <dbReference type="Rhea" id="RHEA-COMP:9593"/>
        <dbReference type="Rhea" id="RHEA-COMP:9595"/>
        <dbReference type="ChEBI" id="CHEBI:15378"/>
        <dbReference type="ChEBI" id="CHEBI:17029"/>
        <dbReference type="ChEBI" id="CHEBI:57705"/>
        <dbReference type="ChEBI" id="CHEBI:58223"/>
        <dbReference type="EC" id="2.4.1.16"/>
    </reaction>
</comment>
<dbReference type="Proteomes" id="UP000827549">
    <property type="component" value="Chromosome 1"/>
</dbReference>
<keyword evidence="5" id="KW-0808">Transferase</keyword>
<comment type="subcellular location">
    <subcellularLocation>
        <location evidence="1">Cell membrane</location>
        <topology evidence="1">Multi-pass membrane protein</topology>
    </subcellularLocation>
</comment>
<feature type="domain" description="Chitin synthase N-terminal" evidence="15">
    <location>
        <begin position="228"/>
        <end position="298"/>
    </location>
</feature>
<keyword evidence="17" id="KW-1185">Reference proteome</keyword>
<dbReference type="GO" id="GO:0071555">
    <property type="term" value="P:cell wall organization"/>
    <property type="evidence" value="ECO:0007669"/>
    <property type="project" value="UniProtKB-KW"/>
</dbReference>
<sequence length="1032" mass="113327">MDPRNPYNDPGAATGNGAQGYPPGAGHLDVGQSQPQTQPEAAPSWASRPVASGPPTRAPSPTHNGRWEESEEHQSLTQNAIPAGGYSNPYEPTAYDQNPYASNPAPYEAGNAAPGAQAPASGSGGGRIRFGGTPRPGRSPAPPYSYPPNADGRYAPLDSELDLPAGGYNGGGYNGGGYNGGGPLPPGVGPSGPYAFLDMPVAMPAGSRAARDHEFMQRQNTTLRRGMTRKVKLTAGHWIQEYAVPTAISAKVESQYLAQGQKNEFTHMRYTAATCDPDDFTVENGWNLRAKQWGRETELLIAVTSYNEDKVLYSRTLHALMENIRDICNTKASKHWRSCAESGRPAWQRITICLVADGLEPMDTSVLDLLATVGVFQDGIMKKSVNNKPTVAHIFEYTTQLSVNAKLQYVVPTPGDKEPLVPVQIIFVLKQANAKKINSHRWLFNAIGRQLNPDICVLLDAGTKPGHKAVYYLLTLQNNNNLGGACGEIHAMIEKGKKLINPLVAAQNFEYKMSNILDKPLESSFGYVSVLPGAFSAYRFKAIQGRPLEQYFHGDHTMAARLGKKGVNGMGIFTKNMFLAEDRILCFELVAKAGCKWTLAYVKPSKAETDVPEQAAELIGQRRRWLNGSFAASVYATIRFYRIYRSSHNPIRMFFFHIQALYNIANLIFAWFALANMWLTFSLIIQLLPNIPNPVFIFGNLTIVSSIPIGGTDQQTHWVNLALEWIYLAFLALQFIMALGNRPKGEKGLYILTFVVYAILSAYLIVCSIWLSVKAFANALNAGGATTALQKLGNLVQASNGVLVAALASTIGIYLIASIMYADPWHMFSSFPQYLLMAPSFTNVLNVYAFCNLHDVSWGTKGSDKAEALPDVKTGEKGDAVEETTMDEGDLNKSFEETVKRTTTPLKIVVEKETPNMDDQNKTFRTRLVAVWLLSNGALAIFIQFANGIDMAASQAAKCFGQDQSNGVNFNFTSTKICVSNAVQLQDTDLHNKQQAYFAFLLWATFGLTAVRFVGCLWFWIKRQGGRWFRKN</sequence>